<proteinExistence type="predicted"/>
<evidence type="ECO:0008006" key="3">
    <source>
        <dbReference type="Google" id="ProtNLM"/>
    </source>
</evidence>
<accession>F0RU75</accession>
<reference evidence="2" key="1">
    <citation type="submission" date="2011-02" db="EMBL/GenBank/DDBJ databases">
        <title>Complete sequence of Spirochaeta sp. Buddy.</title>
        <authorList>
            <person name="Lucas S."/>
            <person name="Copeland A."/>
            <person name="Lapidus A."/>
            <person name="Cheng J.-F."/>
            <person name="Goodwin L."/>
            <person name="Pitluck S."/>
            <person name="Zeytun A."/>
            <person name="Detter J.C."/>
            <person name="Han C."/>
            <person name="Tapia R."/>
            <person name="Land M."/>
            <person name="Hauser L."/>
            <person name="Kyrpides N."/>
            <person name="Ivanova N."/>
            <person name="Mikhailova N."/>
            <person name="Pagani I."/>
            <person name="Ritalahti K.M."/>
            <person name="Loeffler F.E."/>
            <person name="Woyke T."/>
        </authorList>
    </citation>
    <scope>NUCLEOTIDE SEQUENCE [LARGE SCALE GENOMIC DNA]</scope>
    <source>
        <strain evidence="2">ATCC BAA-1886 / DSM 22777 / Buddy</strain>
    </source>
</reference>
<organism evidence="1 2">
    <name type="scientific">Sphaerochaeta globosa (strain ATCC BAA-1886 / DSM 22777 / Buddy)</name>
    <name type="common">Spirochaeta sp. (strain Buddy)</name>
    <dbReference type="NCBI Taxonomy" id="158189"/>
    <lineage>
        <taxon>Bacteria</taxon>
        <taxon>Pseudomonadati</taxon>
        <taxon>Spirochaetota</taxon>
        <taxon>Spirochaetia</taxon>
        <taxon>Spirochaetales</taxon>
        <taxon>Sphaerochaetaceae</taxon>
        <taxon>Sphaerochaeta</taxon>
    </lineage>
</organism>
<dbReference type="RefSeq" id="WP_013606014.1">
    <property type="nucleotide sequence ID" value="NC_015152.1"/>
</dbReference>
<dbReference type="EMBL" id="CP002541">
    <property type="protein sequence ID" value="ADY12161.1"/>
    <property type="molecule type" value="Genomic_DNA"/>
</dbReference>
<dbReference type="eggNOG" id="ENOG5030Z7W">
    <property type="taxonomic scope" value="Bacteria"/>
</dbReference>
<protein>
    <recommendedName>
        <fullName evidence="3">Abortive phage resistance protein</fullName>
    </recommendedName>
</protein>
<dbReference type="KEGG" id="sbu:SpiBuddy_0325"/>
<evidence type="ECO:0000313" key="2">
    <source>
        <dbReference type="Proteomes" id="UP000008466"/>
    </source>
</evidence>
<dbReference type="STRING" id="158189.SpiBuddy_0325"/>
<gene>
    <name evidence="1" type="ordered locus">SpiBuddy_0325</name>
</gene>
<keyword evidence="2" id="KW-1185">Reference proteome</keyword>
<dbReference type="HOGENOM" id="CLU_077629_0_0_12"/>
<sequence length="227" mass="26310">MRLEQPYGKRFNEILANTEPKHKYFIACEGKKTEYKYFRGLIEARDELGISPLIEVLPIRHSTGTNSHPLTIINEAKDVIEQCDSYFPDLDSVCIIVDRDRNSFTSAQFDEAISLCRRNDFKFIVSNPCIEIWLLFHYSDLATYDIQELLDNKKTGERTKTEITLKNDFLQGSYNKSRLHFERDFLPYVRNAVENSKKHVLIIDALKTKLGTNLGLLVEDILNQEGI</sequence>
<name>F0RU75_SPHGB</name>
<dbReference type="OrthoDB" id="9796523at2"/>
<dbReference type="AlphaFoldDB" id="F0RU75"/>
<dbReference type="Proteomes" id="UP000008466">
    <property type="component" value="Chromosome"/>
</dbReference>
<evidence type="ECO:0000313" key="1">
    <source>
        <dbReference type="EMBL" id="ADY12161.1"/>
    </source>
</evidence>
<dbReference type="Pfam" id="PF13707">
    <property type="entry name" value="RloB"/>
    <property type="match status" value="1"/>
</dbReference>
<dbReference type="InterPro" id="IPR025591">
    <property type="entry name" value="RloB"/>
</dbReference>